<dbReference type="SUPFAM" id="SSF54980">
    <property type="entry name" value="EF-G C-terminal domain-like"/>
    <property type="match status" value="2"/>
</dbReference>
<dbReference type="InterPro" id="IPR004543">
    <property type="entry name" value="Transl_elong_EFG/EF2_arc"/>
</dbReference>
<dbReference type="InterPro" id="IPR014721">
    <property type="entry name" value="Ribsml_uS5_D2-typ_fold_subgr"/>
</dbReference>
<dbReference type="Pfam" id="PF00679">
    <property type="entry name" value="EFG_C"/>
    <property type="match status" value="1"/>
</dbReference>
<evidence type="ECO:0000256" key="9">
    <source>
        <dbReference type="ARBA" id="ARBA00024731"/>
    </source>
</evidence>
<dbReference type="AlphaFoldDB" id="A0A0M0BLX5"/>
<evidence type="ECO:0000313" key="12">
    <source>
        <dbReference type="Proteomes" id="UP000037210"/>
    </source>
</evidence>
<dbReference type="Gene3D" id="3.30.70.870">
    <property type="entry name" value="Elongation Factor G (Translational Gtpase), domain 3"/>
    <property type="match status" value="1"/>
</dbReference>
<evidence type="ECO:0000256" key="3">
    <source>
        <dbReference type="ARBA" id="ARBA00017891"/>
    </source>
</evidence>
<dbReference type="NCBIfam" id="TIGR00490">
    <property type="entry name" value="aEF-2"/>
    <property type="match status" value="1"/>
</dbReference>
<reference evidence="11 12" key="1">
    <citation type="submission" date="2015-06" db="EMBL/GenBank/DDBJ databases">
        <title>New insights into the roles of widespread benthic archaea in carbon and nitrogen cycling.</title>
        <authorList>
            <person name="Lazar C.S."/>
            <person name="Baker B.J."/>
            <person name="Seitz K.W."/>
            <person name="Hyde A.S."/>
            <person name="Dick G.J."/>
            <person name="Hinrichs K.-U."/>
            <person name="Teske A.P."/>
        </authorList>
    </citation>
    <scope>NUCLEOTIDE SEQUENCE [LARGE SCALE GENOMIC DNA]</scope>
    <source>
        <strain evidence="11">DG-45</strain>
    </source>
</reference>
<evidence type="ECO:0000256" key="4">
    <source>
        <dbReference type="ARBA" id="ARBA00022490"/>
    </source>
</evidence>
<dbReference type="SUPFAM" id="SSF50447">
    <property type="entry name" value="Translation proteins"/>
    <property type="match status" value="1"/>
</dbReference>
<feature type="domain" description="Tr-type G" evidence="10">
    <location>
        <begin position="18"/>
        <end position="259"/>
    </location>
</feature>
<dbReference type="PATRIC" id="fig|1685127.3.peg.1634"/>
<evidence type="ECO:0000256" key="1">
    <source>
        <dbReference type="ARBA" id="ARBA00004496"/>
    </source>
</evidence>
<keyword evidence="7" id="KW-0648">Protein biosynthesis</keyword>
<dbReference type="CDD" id="cd01681">
    <property type="entry name" value="aeEF2_snRNP_like_IV"/>
    <property type="match status" value="1"/>
</dbReference>
<keyword evidence="8" id="KW-0342">GTP-binding</keyword>
<dbReference type="InterPro" id="IPR041095">
    <property type="entry name" value="EFG_II"/>
</dbReference>
<gene>
    <name evidence="11" type="primary">fusA</name>
    <name evidence="11" type="ORF">AC482_06105</name>
</gene>
<proteinExistence type="inferred from homology"/>
<dbReference type="GO" id="GO:1990904">
    <property type="term" value="C:ribonucleoprotein complex"/>
    <property type="evidence" value="ECO:0007669"/>
    <property type="project" value="TreeGrafter"/>
</dbReference>
<dbReference type="Gene3D" id="3.30.230.10">
    <property type="match status" value="1"/>
</dbReference>
<dbReference type="PROSITE" id="PS00301">
    <property type="entry name" value="G_TR_1"/>
    <property type="match status" value="1"/>
</dbReference>
<evidence type="ECO:0000256" key="5">
    <source>
        <dbReference type="ARBA" id="ARBA00022741"/>
    </source>
</evidence>
<dbReference type="NCBIfam" id="TIGR00231">
    <property type="entry name" value="small_GTP"/>
    <property type="match status" value="1"/>
</dbReference>
<dbReference type="SMART" id="SM00838">
    <property type="entry name" value="EFG_C"/>
    <property type="match status" value="1"/>
</dbReference>
<dbReference type="InterPro" id="IPR020568">
    <property type="entry name" value="Ribosomal_Su5_D2-typ_SF"/>
</dbReference>
<evidence type="ECO:0000256" key="2">
    <source>
        <dbReference type="ARBA" id="ARBA00005870"/>
    </source>
</evidence>
<dbReference type="InterPro" id="IPR005517">
    <property type="entry name" value="Transl_elong_EFG/EF2_IV"/>
</dbReference>
<keyword evidence="6 11" id="KW-0251">Elongation factor</keyword>
<dbReference type="PRINTS" id="PR00315">
    <property type="entry name" value="ELONGATNFCT"/>
</dbReference>
<dbReference type="Pfam" id="PF03764">
    <property type="entry name" value="EFG_IV"/>
    <property type="match status" value="1"/>
</dbReference>
<evidence type="ECO:0000256" key="8">
    <source>
        <dbReference type="ARBA" id="ARBA00023134"/>
    </source>
</evidence>
<comment type="caution">
    <text evidence="11">The sequence shown here is derived from an EMBL/GenBank/DDBJ whole genome shotgun (WGS) entry which is preliminary data.</text>
</comment>
<dbReference type="FunFam" id="3.30.70.870:FF:000002">
    <property type="entry name" value="Translation elongation factor 2"/>
    <property type="match status" value="1"/>
</dbReference>
<evidence type="ECO:0000256" key="7">
    <source>
        <dbReference type="ARBA" id="ARBA00022917"/>
    </source>
</evidence>
<organism evidence="11 12">
    <name type="scientific">miscellaneous Crenarchaeota group-15 archaeon DG-45</name>
    <dbReference type="NCBI Taxonomy" id="1685127"/>
    <lineage>
        <taxon>Archaea</taxon>
        <taxon>Candidatus Bathyarchaeota</taxon>
        <taxon>MCG-15</taxon>
    </lineage>
</organism>
<sequence>MPRFKQTSEILKLMHDKEHIRNIGIIAHIDHGKTTMSDSLLAMAGLMAPSRAGETRALDYLEEEQRRGITIKTANISLLYEEAGEQYVINLIDTPGHVDFSGKVTRALRALDGCILLVDAVEEFQIMTEVRLRVALEERVKPVLYINKFDRLITELKMDAEAVQRKLLRIISQFNTIVQTYGGDEIRNRWTINAADGTVAFGSALDRWGFTLPMLQRKGLKFSDIVDYYREGKLERLQEMLPLHEAILEMAVEHIPNPLEAQPFRIPAIWRGDVESDIGRAMMKLEEDGPLVICITNVIIDPQAGIISTGRIFSGTIGRGSDIYLLMANREYKIQQVSIYMGQYREVVESIPSGNIVALLGIEQGRAGETIVDYEHRDGAVGFEQIRYISEPVLTVAVEPKRPVDLPRLIDAMTKLSIQDPNLIATINQETGEYLLSGMGELHLEIAIKDLWREHKVDVVATEPTVVYRETIREEAGPFMGKSPNKHNRLWFTIKPLDRSIIDLIREGDLSEALSRRMRLQVLVEKAGWSSRDAREVVAVDQNANILVDATTGVQYLREVRDHIAGGFHWALESGPYAGEAVRGVQINLTDAQLHEDAVHRGPAQMMPATRGALYAAILSAGPTLLEPIYKIQVRIPPDELGSVTGLISRKRGSIHEVEQRGPVVTITGYLPVSETLGLSQEMRAATSGSAFWQSTFDHWAPVPDSMLEDVVKRVRERKGLTPEPPPASRYIVRE</sequence>
<dbReference type="SUPFAM" id="SSF52540">
    <property type="entry name" value="P-loop containing nucleoside triphosphate hydrolases"/>
    <property type="match status" value="1"/>
</dbReference>
<name>A0A0M0BLX5_9ARCH</name>
<accession>A0A0M0BLX5</accession>
<dbReference type="Gene3D" id="3.40.50.300">
    <property type="entry name" value="P-loop containing nucleotide triphosphate hydrolases"/>
    <property type="match status" value="1"/>
</dbReference>
<dbReference type="PROSITE" id="PS51722">
    <property type="entry name" value="G_TR_2"/>
    <property type="match status" value="1"/>
</dbReference>
<dbReference type="GO" id="GO:0003924">
    <property type="term" value="F:GTPase activity"/>
    <property type="evidence" value="ECO:0007669"/>
    <property type="project" value="InterPro"/>
</dbReference>
<dbReference type="Pfam" id="PF22042">
    <property type="entry name" value="EF-G_D2"/>
    <property type="match status" value="1"/>
</dbReference>
<dbReference type="InterPro" id="IPR031157">
    <property type="entry name" value="G_TR_CS"/>
</dbReference>
<evidence type="ECO:0000313" key="11">
    <source>
        <dbReference type="EMBL" id="KON29577.1"/>
    </source>
</evidence>
<dbReference type="CDD" id="cd16268">
    <property type="entry name" value="EF2_II"/>
    <property type="match status" value="1"/>
</dbReference>
<dbReference type="GO" id="GO:0005829">
    <property type="term" value="C:cytosol"/>
    <property type="evidence" value="ECO:0007669"/>
    <property type="project" value="TreeGrafter"/>
</dbReference>
<dbReference type="Gene3D" id="2.40.30.10">
    <property type="entry name" value="Translation factors"/>
    <property type="match status" value="1"/>
</dbReference>
<dbReference type="InterPro" id="IPR009000">
    <property type="entry name" value="Transl_B-barrel_sf"/>
</dbReference>
<comment type="function">
    <text evidence="9">Catalyzes the GTP-dependent ribosomal translocation step during translation elongation. During this step, the ribosome changes from the pre-translocational (PRE) to the post-translocational (POST) state as the newly formed A-site-bound peptidyl-tRNA and P-site-bound deacylated tRNA move to the P and E sites, respectively. Catalyzes the coordinated movement of the two tRNA molecules, the mRNA and conformational changes in the ribosome.</text>
</comment>
<dbReference type="InterPro" id="IPR000795">
    <property type="entry name" value="T_Tr_GTP-bd_dom"/>
</dbReference>
<comment type="subcellular location">
    <subcellularLocation>
        <location evidence="1">Cytoplasm</location>
    </subcellularLocation>
</comment>
<dbReference type="InterPro" id="IPR027417">
    <property type="entry name" value="P-loop_NTPase"/>
</dbReference>
<keyword evidence="5" id="KW-0547">Nucleotide-binding</keyword>
<evidence type="ECO:0000259" key="10">
    <source>
        <dbReference type="PROSITE" id="PS51722"/>
    </source>
</evidence>
<evidence type="ECO:0000256" key="6">
    <source>
        <dbReference type="ARBA" id="ARBA00022768"/>
    </source>
</evidence>
<dbReference type="InterPro" id="IPR005225">
    <property type="entry name" value="Small_GTP-bd"/>
</dbReference>
<dbReference type="InterPro" id="IPR035647">
    <property type="entry name" value="EFG_III/V"/>
</dbReference>
<dbReference type="CDD" id="cd16261">
    <property type="entry name" value="EF2_snRNP_III"/>
    <property type="match status" value="1"/>
</dbReference>
<dbReference type="Proteomes" id="UP000037210">
    <property type="component" value="Unassembled WGS sequence"/>
</dbReference>
<protein>
    <recommendedName>
        <fullName evidence="3">Elongation factor 2</fullName>
    </recommendedName>
</protein>
<dbReference type="Gene3D" id="3.30.70.240">
    <property type="match status" value="1"/>
</dbReference>
<dbReference type="GO" id="GO:0003746">
    <property type="term" value="F:translation elongation factor activity"/>
    <property type="evidence" value="ECO:0007669"/>
    <property type="project" value="UniProtKB-KW"/>
</dbReference>
<dbReference type="InterPro" id="IPR000640">
    <property type="entry name" value="EFG_V-like"/>
</dbReference>
<dbReference type="EMBL" id="LFWZ01000059">
    <property type="protein sequence ID" value="KON29577.1"/>
    <property type="molecule type" value="Genomic_DNA"/>
</dbReference>
<keyword evidence="4" id="KW-0963">Cytoplasm</keyword>
<dbReference type="SUPFAM" id="SSF54211">
    <property type="entry name" value="Ribosomal protein S5 domain 2-like"/>
    <property type="match status" value="1"/>
</dbReference>
<dbReference type="Pfam" id="PF00009">
    <property type="entry name" value="GTP_EFTU"/>
    <property type="match status" value="1"/>
</dbReference>
<dbReference type="GO" id="GO:0005525">
    <property type="term" value="F:GTP binding"/>
    <property type="evidence" value="ECO:0007669"/>
    <property type="project" value="UniProtKB-KW"/>
</dbReference>
<dbReference type="PANTHER" id="PTHR42908:SF3">
    <property type="entry name" value="ELONGATION FACTOR-LIKE GTPASE 1"/>
    <property type="match status" value="1"/>
</dbReference>
<dbReference type="SMART" id="SM00889">
    <property type="entry name" value="EFG_IV"/>
    <property type="match status" value="1"/>
</dbReference>
<comment type="similarity">
    <text evidence="2">Belongs to the TRAFAC class translation factor GTPase superfamily. Classic translation factor GTPase family. EF-G/EF-2 subfamily.</text>
</comment>
<dbReference type="InterPro" id="IPR053905">
    <property type="entry name" value="EF-G-like_DII"/>
</dbReference>
<dbReference type="Pfam" id="PF14492">
    <property type="entry name" value="EFG_III"/>
    <property type="match status" value="1"/>
</dbReference>
<dbReference type="PANTHER" id="PTHR42908">
    <property type="entry name" value="TRANSLATION ELONGATION FACTOR-RELATED"/>
    <property type="match status" value="1"/>
</dbReference>